<evidence type="ECO:0000313" key="1">
    <source>
        <dbReference type="EMBL" id="RKS75138.1"/>
    </source>
</evidence>
<keyword evidence="2" id="KW-1185">Reference proteome</keyword>
<sequence>MFAGRGRCATCTDCTARELLTQGRPLFVGVDGEGAAHYWDSYEFAVAVVSADGEAEKVVLAETPFETLPEWCEYTRGKRGWDIGPHVGGSLVGDLVRGVEA</sequence>
<dbReference type="AlphaFoldDB" id="A0A495QQB2"/>
<reference evidence="1 2" key="1">
    <citation type="submission" date="2018-10" db="EMBL/GenBank/DDBJ databases">
        <title>Genomic Encyclopedia of Archaeal and Bacterial Type Strains, Phase II (KMG-II): from individual species to whole genera.</title>
        <authorList>
            <person name="Goeker M."/>
        </authorList>
    </citation>
    <scope>NUCLEOTIDE SEQUENCE [LARGE SCALE GENOMIC DNA]</scope>
    <source>
        <strain evidence="1 2">DSM 11927</strain>
    </source>
</reference>
<accession>A0A495QQB2</accession>
<gene>
    <name evidence="1" type="ORF">BDK61_4678</name>
</gene>
<comment type="caution">
    <text evidence="1">The sequence shown here is derived from an EMBL/GenBank/DDBJ whole genome shotgun (WGS) entry which is preliminary data.</text>
</comment>
<proteinExistence type="predicted"/>
<dbReference type="EMBL" id="RBWW01000004">
    <property type="protein sequence ID" value="RKS75138.1"/>
    <property type="molecule type" value="Genomic_DNA"/>
</dbReference>
<protein>
    <submittedName>
        <fullName evidence="1">Uncharacterized protein</fullName>
    </submittedName>
</protein>
<evidence type="ECO:0000313" key="2">
    <source>
        <dbReference type="Proteomes" id="UP000268233"/>
    </source>
</evidence>
<organism evidence="1 2">
    <name type="scientific">Haloarcula quadrata</name>
    <dbReference type="NCBI Taxonomy" id="182779"/>
    <lineage>
        <taxon>Archaea</taxon>
        <taxon>Methanobacteriati</taxon>
        <taxon>Methanobacteriota</taxon>
        <taxon>Stenosarchaea group</taxon>
        <taxon>Halobacteria</taxon>
        <taxon>Halobacteriales</taxon>
        <taxon>Haloarculaceae</taxon>
        <taxon>Haloarcula</taxon>
    </lineage>
</organism>
<dbReference type="RefSeq" id="WP_007189720.1">
    <property type="nucleotide sequence ID" value="NZ_RBWW01000004.1"/>
</dbReference>
<dbReference type="Proteomes" id="UP000268233">
    <property type="component" value="Unassembled WGS sequence"/>
</dbReference>
<name>A0A495QQB2_9EURY</name>